<dbReference type="InterPro" id="IPR036465">
    <property type="entry name" value="vWFA_dom_sf"/>
</dbReference>
<evidence type="ECO:0000313" key="2">
    <source>
        <dbReference type="EMBL" id="GAA3845733.1"/>
    </source>
</evidence>
<dbReference type="EMBL" id="BAAAZR010000063">
    <property type="protein sequence ID" value="GAA3845733.1"/>
    <property type="molecule type" value="Genomic_DNA"/>
</dbReference>
<protein>
    <submittedName>
        <fullName evidence="2">VWA domain-containing protein</fullName>
    </submittedName>
</protein>
<dbReference type="SUPFAM" id="SSF53300">
    <property type="entry name" value="vWA-like"/>
    <property type="match status" value="1"/>
</dbReference>
<reference evidence="3" key="1">
    <citation type="journal article" date="2019" name="Int. J. Syst. Evol. Microbiol.">
        <title>The Global Catalogue of Microorganisms (GCM) 10K type strain sequencing project: providing services to taxonomists for standard genome sequencing and annotation.</title>
        <authorList>
            <consortium name="The Broad Institute Genomics Platform"/>
            <consortium name="The Broad Institute Genome Sequencing Center for Infectious Disease"/>
            <person name="Wu L."/>
            <person name="Ma J."/>
        </authorList>
    </citation>
    <scope>NUCLEOTIDE SEQUENCE [LARGE SCALE GENOMIC DNA]</scope>
    <source>
        <strain evidence="3">JCM 16908</strain>
    </source>
</reference>
<dbReference type="RefSeq" id="WP_344953322.1">
    <property type="nucleotide sequence ID" value="NZ_BAAAZR010000063.1"/>
</dbReference>
<evidence type="ECO:0000256" key="1">
    <source>
        <dbReference type="SAM" id="MobiDB-lite"/>
    </source>
</evidence>
<comment type="caution">
    <text evidence="2">The sequence shown here is derived from an EMBL/GenBank/DDBJ whole genome shotgun (WGS) entry which is preliminary data.</text>
</comment>
<evidence type="ECO:0000313" key="3">
    <source>
        <dbReference type="Proteomes" id="UP001500888"/>
    </source>
</evidence>
<dbReference type="Pfam" id="PF05762">
    <property type="entry name" value="VWA_CoxE"/>
    <property type="match status" value="1"/>
</dbReference>
<dbReference type="PANTHER" id="PTHR39338:SF6">
    <property type="entry name" value="BLL5662 PROTEIN"/>
    <property type="match status" value="1"/>
</dbReference>
<organism evidence="2 3">
    <name type="scientific">Sphaerisporangium flaviroseum</name>
    <dbReference type="NCBI Taxonomy" id="509199"/>
    <lineage>
        <taxon>Bacteria</taxon>
        <taxon>Bacillati</taxon>
        <taxon>Actinomycetota</taxon>
        <taxon>Actinomycetes</taxon>
        <taxon>Streptosporangiales</taxon>
        <taxon>Streptosporangiaceae</taxon>
        <taxon>Sphaerisporangium</taxon>
    </lineage>
</organism>
<gene>
    <name evidence="2" type="ORF">GCM10022226_81390</name>
</gene>
<keyword evidence="3" id="KW-1185">Reference proteome</keyword>
<dbReference type="PIRSF" id="PIRSF010256">
    <property type="entry name" value="CoxE_vWa"/>
    <property type="match status" value="1"/>
</dbReference>
<dbReference type="Proteomes" id="UP001500888">
    <property type="component" value="Unassembled WGS sequence"/>
</dbReference>
<sequence length="421" mass="45072">MSPSRPLPAALPPGVDRAAFAVALAARLRRHGVPVGLTGIEDFVRALEASPPDSPSRLYWAARISLVRRRSEIDVFDEVFAAVFGGPRAGTDPRRRPAAAVAAGDDAFASLPVPSAEPEQDGGLPWVTLPPVVSGTEGPDGSATVPERLPSDLLGRAEVPFQELDAREMDLLGAWLRAAVAGWPTRRSRGLAADPAGGRVALRATVHRSRRTGWEPVHLVRERPVDKPRRVVMLCDVSQSMQAQAPAYFHLMRALALVAGAEVFAFATSLTRVTAVLAHKSASVAIEQATAKVTDRFGGTRIASSVRDLLSSHHGGAVRGAIVIVGSDGWDSDPPEALAAAMARLRRRAHRVVWMNPRAAAPGFEPRVGAMAAALPYCDRLLPADTFRALRRVIDEISLDRDRARRPSRRGPGERGPSSRG</sequence>
<name>A0ABP7JJS4_9ACTN</name>
<feature type="region of interest" description="Disordered" evidence="1">
    <location>
        <begin position="401"/>
        <end position="421"/>
    </location>
</feature>
<dbReference type="InterPro" id="IPR008912">
    <property type="entry name" value="Uncharacterised_CoxE"/>
</dbReference>
<dbReference type="PANTHER" id="PTHR39338">
    <property type="entry name" value="BLL5662 PROTEIN-RELATED"/>
    <property type="match status" value="1"/>
</dbReference>
<proteinExistence type="predicted"/>
<accession>A0ABP7JJS4</accession>
<dbReference type="InterPro" id="IPR011195">
    <property type="entry name" value="UCP010256"/>
</dbReference>